<feature type="transmembrane region" description="Helical" evidence="6">
    <location>
        <begin position="233"/>
        <end position="252"/>
    </location>
</feature>
<evidence type="ECO:0000256" key="6">
    <source>
        <dbReference type="SAM" id="Phobius"/>
    </source>
</evidence>
<proteinExistence type="inferred from homology"/>
<gene>
    <name evidence="7" type="ORF">H6P81_015512</name>
</gene>
<evidence type="ECO:0000256" key="1">
    <source>
        <dbReference type="ARBA" id="ARBA00004141"/>
    </source>
</evidence>
<feature type="transmembrane region" description="Helical" evidence="6">
    <location>
        <begin position="550"/>
        <end position="570"/>
    </location>
</feature>
<dbReference type="PANTHER" id="PTHR11654">
    <property type="entry name" value="OLIGOPEPTIDE TRANSPORTER-RELATED"/>
    <property type="match status" value="1"/>
</dbReference>
<feature type="transmembrane region" description="Helical" evidence="6">
    <location>
        <begin position="470"/>
        <end position="492"/>
    </location>
</feature>
<feature type="transmembrane region" description="Helical" evidence="6">
    <location>
        <begin position="107"/>
        <end position="127"/>
    </location>
</feature>
<dbReference type="EMBL" id="JAINDJ010000006">
    <property type="protein sequence ID" value="KAG9444172.1"/>
    <property type="molecule type" value="Genomic_DNA"/>
</dbReference>
<dbReference type="GO" id="GO:0022857">
    <property type="term" value="F:transmembrane transporter activity"/>
    <property type="evidence" value="ECO:0007669"/>
    <property type="project" value="InterPro"/>
</dbReference>
<keyword evidence="5 6" id="KW-0472">Membrane</keyword>
<evidence type="ECO:0000256" key="5">
    <source>
        <dbReference type="ARBA" id="ARBA00023136"/>
    </source>
</evidence>
<dbReference type="Gene3D" id="1.20.1250.20">
    <property type="entry name" value="MFS general substrate transporter like domains"/>
    <property type="match status" value="1"/>
</dbReference>
<protein>
    <submittedName>
        <fullName evidence="7">Uncharacterized protein</fullName>
    </submittedName>
</protein>
<dbReference type="Proteomes" id="UP000825729">
    <property type="component" value="Unassembled WGS sequence"/>
</dbReference>
<dbReference type="GO" id="GO:0016020">
    <property type="term" value="C:membrane"/>
    <property type="evidence" value="ECO:0007669"/>
    <property type="project" value="UniProtKB-SubCell"/>
</dbReference>
<feature type="transmembrane region" description="Helical" evidence="6">
    <location>
        <begin position="418"/>
        <end position="438"/>
    </location>
</feature>
<dbReference type="Pfam" id="PF00854">
    <property type="entry name" value="PTR2"/>
    <property type="match status" value="1"/>
</dbReference>
<name>A0AAV7E5W0_ARIFI</name>
<dbReference type="InterPro" id="IPR036259">
    <property type="entry name" value="MFS_trans_sf"/>
</dbReference>
<evidence type="ECO:0000256" key="4">
    <source>
        <dbReference type="ARBA" id="ARBA00022989"/>
    </source>
</evidence>
<keyword evidence="8" id="KW-1185">Reference proteome</keyword>
<keyword evidence="4 6" id="KW-1133">Transmembrane helix</keyword>
<feature type="transmembrane region" description="Helical" evidence="6">
    <location>
        <begin position="43"/>
        <end position="70"/>
    </location>
</feature>
<comment type="subcellular location">
    <subcellularLocation>
        <location evidence="1">Membrane</location>
        <topology evidence="1">Multi-pass membrane protein</topology>
    </subcellularLocation>
</comment>
<comment type="caution">
    <text evidence="7">The sequence shown here is derived from an EMBL/GenBank/DDBJ whole genome shotgun (WGS) entry which is preliminary data.</text>
</comment>
<dbReference type="SUPFAM" id="SSF103473">
    <property type="entry name" value="MFS general substrate transporter"/>
    <property type="match status" value="2"/>
</dbReference>
<keyword evidence="3 6" id="KW-0812">Transmembrane</keyword>
<feature type="transmembrane region" description="Helical" evidence="6">
    <location>
        <begin position="377"/>
        <end position="397"/>
    </location>
</feature>
<evidence type="ECO:0000313" key="8">
    <source>
        <dbReference type="Proteomes" id="UP000825729"/>
    </source>
</evidence>
<feature type="transmembrane region" description="Helical" evidence="6">
    <location>
        <begin position="504"/>
        <end position="524"/>
    </location>
</feature>
<dbReference type="AlphaFoldDB" id="A0AAV7E5W0"/>
<evidence type="ECO:0000313" key="7">
    <source>
        <dbReference type="EMBL" id="KAG9444172.1"/>
    </source>
</evidence>
<evidence type="ECO:0000256" key="3">
    <source>
        <dbReference type="ARBA" id="ARBA00022692"/>
    </source>
</evidence>
<feature type="transmembrane region" description="Helical" evidence="6">
    <location>
        <begin position="200"/>
        <end position="221"/>
    </location>
</feature>
<accession>A0AAV7E5W0</accession>
<dbReference type="InterPro" id="IPR000109">
    <property type="entry name" value="POT_fam"/>
</dbReference>
<evidence type="ECO:0000256" key="2">
    <source>
        <dbReference type="ARBA" id="ARBA00005982"/>
    </source>
</evidence>
<sequence>MDNSHEFSKGSEEGATNNTTVDGFVDYKGNPANKLKHGGIKPAIFVLGLVALESMVFLGTAVNLVTYLYLHMHYDVSDAANELTNFMGTSFLLSLVGGFISDAYLTRIKTILIFGTIEFLGFLLLTIQAHEKSLQPNPCTIFDPTAHCPHVRGRNAAFLFSGLYLTALGSGGLKATMPTLGADQFDENDPRERKLVSTFFNFYLFAVALGSSLGTTFLVWIQNNKGWDKAFAVSSASLLLGLLVVSLGFPLYRNKLPAGSPLTRILQVLVAAFRNRNLDSSGTDLFEKKSPDNYYLPHTTQFQFLDKAALVLLDSSNSAAGSWKLSTVTRVEEVKVLIRMGPIFASTILMNTCLAQLQTFSVQQGTTMDKTLGDFHVPPASLPVIPTAFVLLLVPAYEKLFVPFARRLTGHETGITHLQRVGVGLVLATLSMSAAAVVETKRKHVAREHGLLQANPLTTPIPMSVFMLSFQYLVFGIADLFALVGLLEFFYGQAPSGFRSLGTAFSWCTFALGYYLSSVLVNVVNAATERSTASRGWLKGNNLNTNHLDLFYWTLAVLNLVNFLNYLFWAKWYKYRQVGRGENNMEGISRVSASVTDG</sequence>
<reference evidence="7 8" key="1">
    <citation type="submission" date="2021-07" db="EMBL/GenBank/DDBJ databases">
        <title>The Aristolochia fimbriata genome: insights into angiosperm evolution, floral development and chemical biosynthesis.</title>
        <authorList>
            <person name="Jiao Y."/>
        </authorList>
    </citation>
    <scope>NUCLEOTIDE SEQUENCE [LARGE SCALE GENOMIC DNA]</scope>
    <source>
        <strain evidence="7">IBCAS-2021</strain>
        <tissue evidence="7">Leaf</tissue>
    </source>
</reference>
<comment type="similarity">
    <text evidence="2">Belongs to the major facilitator superfamily. Proton-dependent oligopeptide transporter (POT/PTR) (TC 2.A.17) family.</text>
</comment>
<organism evidence="7 8">
    <name type="scientific">Aristolochia fimbriata</name>
    <name type="common">White veined hardy Dutchman's pipe vine</name>
    <dbReference type="NCBI Taxonomy" id="158543"/>
    <lineage>
        <taxon>Eukaryota</taxon>
        <taxon>Viridiplantae</taxon>
        <taxon>Streptophyta</taxon>
        <taxon>Embryophyta</taxon>
        <taxon>Tracheophyta</taxon>
        <taxon>Spermatophyta</taxon>
        <taxon>Magnoliopsida</taxon>
        <taxon>Magnoliidae</taxon>
        <taxon>Piperales</taxon>
        <taxon>Aristolochiaceae</taxon>
        <taxon>Aristolochia</taxon>
    </lineage>
</organism>